<keyword evidence="2" id="KW-0812">Transmembrane</keyword>
<keyword evidence="2" id="KW-1133">Transmembrane helix</keyword>
<evidence type="ECO:0000313" key="4">
    <source>
        <dbReference type="Proteomes" id="UP000827284"/>
    </source>
</evidence>
<keyword evidence="4" id="KW-1185">Reference proteome</keyword>
<evidence type="ECO:0000256" key="1">
    <source>
        <dbReference type="SAM" id="MobiDB-lite"/>
    </source>
</evidence>
<reference evidence="3" key="2">
    <citation type="journal article" date="2022" name="Microbiol. Resour. Announc.">
        <title>Whole-Genome Sequence of Entomortierella parvispora E1425, a Mucoromycotan Fungus Associated with Burkholderiaceae-Related Endosymbiotic Bacteria.</title>
        <authorList>
            <person name="Herlambang A."/>
            <person name="Guo Y."/>
            <person name="Takashima Y."/>
            <person name="Narisawa K."/>
            <person name="Ohta H."/>
            <person name="Nishizawa T."/>
        </authorList>
    </citation>
    <scope>NUCLEOTIDE SEQUENCE</scope>
    <source>
        <strain evidence="3">E1425</strain>
    </source>
</reference>
<accession>A0A9P3HIX9</accession>
<name>A0A9P3HIX9_9FUNG</name>
<sequence>MTQGHPTDDSSATAQGHTSESTVVDIDPMSEDQPPKYTPSGRPIASYPTAPPPPKKPPQNSYGAINGDNAAGQSTEGSPLLGNESRPRSRPRSVNWNNVRDSLKLRRNRCRAWGRQNTFCVFLIILTSILPLFILILWWFDCFAPECVVPKGAEVVTMSQTIDPVLYSELTFRLEDGISGDINVVQSRDINADQIQIIMSMKASTPDMLSHMANSLQLNTQKGRADSNLFMNMTAPILKKALYRNCTSVYIDIIFPRNITEFRALEIQSSFKGNVFIMMDDFRLTNKMVVTTIRGDVEITDTSIGKELSVKSSGSIKADVKAMSLVNLEARGKIGLELASRSPTLYVKAKSTSSKVIVFLTKTFNGRFSLKSSELPVVNGPCCIFPTYKDNHTFEGYVSKWDDEPGYLPRVEMKGYATKLNLVF</sequence>
<dbReference type="AlphaFoldDB" id="A0A9P3HIX9"/>
<feature type="compositionally biased region" description="Polar residues" evidence="1">
    <location>
        <begin position="1"/>
        <end position="22"/>
    </location>
</feature>
<gene>
    <name evidence="3" type="ORF">EMPS_09627</name>
</gene>
<protein>
    <submittedName>
        <fullName evidence="3">Uncharacterized protein</fullName>
    </submittedName>
</protein>
<proteinExistence type="predicted"/>
<reference evidence="3" key="1">
    <citation type="submission" date="2021-11" db="EMBL/GenBank/DDBJ databases">
        <authorList>
            <person name="Herlambang A."/>
            <person name="Guo Y."/>
            <person name="Takashima Y."/>
            <person name="Nishizawa T."/>
        </authorList>
    </citation>
    <scope>NUCLEOTIDE SEQUENCE</scope>
    <source>
        <strain evidence="3">E1425</strain>
    </source>
</reference>
<dbReference type="OrthoDB" id="2404401at2759"/>
<evidence type="ECO:0000256" key="2">
    <source>
        <dbReference type="SAM" id="Phobius"/>
    </source>
</evidence>
<dbReference type="EMBL" id="BQFW01000013">
    <property type="protein sequence ID" value="GJJ77268.1"/>
    <property type="molecule type" value="Genomic_DNA"/>
</dbReference>
<organism evidence="3 4">
    <name type="scientific">Entomortierella parvispora</name>
    <dbReference type="NCBI Taxonomy" id="205924"/>
    <lineage>
        <taxon>Eukaryota</taxon>
        <taxon>Fungi</taxon>
        <taxon>Fungi incertae sedis</taxon>
        <taxon>Mucoromycota</taxon>
        <taxon>Mortierellomycotina</taxon>
        <taxon>Mortierellomycetes</taxon>
        <taxon>Mortierellales</taxon>
        <taxon>Mortierellaceae</taxon>
        <taxon>Entomortierella</taxon>
    </lineage>
</organism>
<dbReference type="Proteomes" id="UP000827284">
    <property type="component" value="Unassembled WGS sequence"/>
</dbReference>
<evidence type="ECO:0000313" key="3">
    <source>
        <dbReference type="EMBL" id="GJJ77268.1"/>
    </source>
</evidence>
<keyword evidence="2" id="KW-0472">Membrane</keyword>
<feature type="region of interest" description="Disordered" evidence="1">
    <location>
        <begin position="1"/>
        <end position="95"/>
    </location>
</feature>
<comment type="caution">
    <text evidence="3">The sequence shown here is derived from an EMBL/GenBank/DDBJ whole genome shotgun (WGS) entry which is preliminary data.</text>
</comment>
<feature type="transmembrane region" description="Helical" evidence="2">
    <location>
        <begin position="119"/>
        <end position="140"/>
    </location>
</feature>